<gene>
    <name evidence="1" type="ORF">BpHYR1_027652</name>
</gene>
<protein>
    <submittedName>
        <fullName evidence="1">Uncharacterized protein</fullName>
    </submittedName>
</protein>
<keyword evidence="2" id="KW-1185">Reference proteome</keyword>
<accession>A0A3M7S3V5</accession>
<sequence length="77" mass="8845">MFKLLSAVDLSLVKKTPVNCSALRLRVSFKVDMMQIFMLVTGYNKVNWFHPNMSASSNADWTDWNGERMEKISSTNL</sequence>
<comment type="caution">
    <text evidence="1">The sequence shown here is derived from an EMBL/GenBank/DDBJ whole genome shotgun (WGS) entry which is preliminary data.</text>
</comment>
<evidence type="ECO:0000313" key="1">
    <source>
        <dbReference type="EMBL" id="RNA30288.1"/>
    </source>
</evidence>
<reference evidence="1 2" key="1">
    <citation type="journal article" date="2018" name="Sci. Rep.">
        <title>Genomic signatures of local adaptation to the degree of environmental predictability in rotifers.</title>
        <authorList>
            <person name="Franch-Gras L."/>
            <person name="Hahn C."/>
            <person name="Garcia-Roger E.M."/>
            <person name="Carmona M.J."/>
            <person name="Serra M."/>
            <person name="Gomez A."/>
        </authorList>
    </citation>
    <scope>NUCLEOTIDE SEQUENCE [LARGE SCALE GENOMIC DNA]</scope>
    <source>
        <strain evidence="1">HYR1</strain>
    </source>
</reference>
<proteinExistence type="predicted"/>
<name>A0A3M7S3V5_BRAPC</name>
<dbReference type="AlphaFoldDB" id="A0A3M7S3V5"/>
<dbReference type="EMBL" id="REGN01002105">
    <property type="protein sequence ID" value="RNA30288.1"/>
    <property type="molecule type" value="Genomic_DNA"/>
</dbReference>
<organism evidence="1 2">
    <name type="scientific">Brachionus plicatilis</name>
    <name type="common">Marine rotifer</name>
    <name type="synonym">Brachionus muelleri</name>
    <dbReference type="NCBI Taxonomy" id="10195"/>
    <lineage>
        <taxon>Eukaryota</taxon>
        <taxon>Metazoa</taxon>
        <taxon>Spiralia</taxon>
        <taxon>Gnathifera</taxon>
        <taxon>Rotifera</taxon>
        <taxon>Eurotatoria</taxon>
        <taxon>Monogononta</taxon>
        <taxon>Pseudotrocha</taxon>
        <taxon>Ploima</taxon>
        <taxon>Brachionidae</taxon>
        <taxon>Brachionus</taxon>
    </lineage>
</organism>
<dbReference type="Proteomes" id="UP000276133">
    <property type="component" value="Unassembled WGS sequence"/>
</dbReference>
<evidence type="ECO:0000313" key="2">
    <source>
        <dbReference type="Proteomes" id="UP000276133"/>
    </source>
</evidence>